<reference evidence="1 2" key="1">
    <citation type="submission" date="2018-01" db="EMBL/GenBank/DDBJ databases">
        <authorList>
            <person name="Paulsen S."/>
            <person name="Gram L.K."/>
        </authorList>
    </citation>
    <scope>NUCLEOTIDE SEQUENCE [LARGE SCALE GENOMIC DNA]</scope>
    <source>
        <strain evidence="1 2">S2676</strain>
    </source>
</reference>
<proteinExistence type="predicted"/>
<sequence>MQDNLAMTTNGATTTAKDIAEGSVKVVKAIDKFNNTISIGKDGADLNKVIKVLTDSSISKLSASFGVLGATLSFISLFSSSKSSEEIIIDMLGDLELKIDSLQSLMLGQFEHLGAVVKRVGANVTLSNAFKDIDSVANSVDVFLKATSHSVRKASLEKLKQYQGKDLRGAVELISQTLSEGTLANNVYHANLSESFGNAATIQEIGRTLNYYLISANLMENFIDCVALIDDEVLLSIEVPDGGNPLDFVPLEHLEEIRGEIESNALFYSKHIQRHEQAWLRALKLCKQDCSKYIDLYMTNKVFPALDARTHKASVQKVIDELSANWGWLDHFAVVYDDVSGSSKHAMSGLSTQHHAYSRQPVPKGKINAVIAWMDKEKPALGAQLNSKVSHKYKVKVGGGPSPFGGRPGKMVKKTYGGDAEKFSQWSDLKDVFNDLTDNPPNSQRFIWVSKKKQGVSRAQTNSQRLLWLNGKYLDFAAFE</sequence>
<protein>
    <submittedName>
        <fullName evidence="1">Uncharacterized protein</fullName>
    </submittedName>
</protein>
<dbReference type="EMBL" id="PNCI01000024">
    <property type="protein sequence ID" value="TMP28521.1"/>
    <property type="molecule type" value="Genomic_DNA"/>
</dbReference>
<gene>
    <name evidence="1" type="ORF">CWB99_11445</name>
</gene>
<comment type="caution">
    <text evidence="1">The sequence shown here is derived from an EMBL/GenBank/DDBJ whole genome shotgun (WGS) entry which is preliminary data.</text>
</comment>
<evidence type="ECO:0000313" key="1">
    <source>
        <dbReference type="EMBL" id="TMP28521.1"/>
    </source>
</evidence>
<accession>A0A5S3WLB2</accession>
<dbReference type="Proteomes" id="UP000310249">
    <property type="component" value="Unassembled WGS sequence"/>
</dbReference>
<dbReference type="AlphaFoldDB" id="A0A5S3WLB2"/>
<reference evidence="2" key="2">
    <citation type="submission" date="2019-06" db="EMBL/GenBank/DDBJ databases">
        <title>Co-occurence of chitin degradation, pigmentation and bioactivity in marine Pseudoalteromonas.</title>
        <authorList>
            <person name="Sonnenschein E.C."/>
            <person name="Bech P.K."/>
        </authorList>
    </citation>
    <scope>NUCLEOTIDE SEQUENCE [LARGE SCALE GENOMIC DNA]</scope>
    <source>
        <strain evidence="2">S2676</strain>
    </source>
</reference>
<name>A0A5S3WLB2_9GAMM</name>
<evidence type="ECO:0000313" key="2">
    <source>
        <dbReference type="Proteomes" id="UP000310249"/>
    </source>
</evidence>
<dbReference type="RefSeq" id="WP_138552371.1">
    <property type="nucleotide sequence ID" value="NZ_PNCH01000036.1"/>
</dbReference>
<organism evidence="1 2">
    <name type="scientific">Pseudoalteromonas rubra</name>
    <dbReference type="NCBI Taxonomy" id="43658"/>
    <lineage>
        <taxon>Bacteria</taxon>
        <taxon>Pseudomonadati</taxon>
        <taxon>Pseudomonadota</taxon>
        <taxon>Gammaproteobacteria</taxon>
        <taxon>Alteromonadales</taxon>
        <taxon>Pseudoalteromonadaceae</taxon>
        <taxon>Pseudoalteromonas</taxon>
    </lineage>
</organism>
<dbReference type="OrthoDB" id="9882242at2"/>